<dbReference type="GO" id="GO:0006508">
    <property type="term" value="P:proteolysis"/>
    <property type="evidence" value="ECO:0007669"/>
    <property type="project" value="UniProtKB-KW"/>
</dbReference>
<dbReference type="InterPro" id="IPR051048">
    <property type="entry name" value="Peptidase_S8/S53_subtilisin"/>
</dbReference>
<feature type="compositionally biased region" description="Polar residues" evidence="6">
    <location>
        <begin position="259"/>
        <end position="270"/>
    </location>
</feature>
<dbReference type="eggNOG" id="COG1404">
    <property type="taxonomic scope" value="Bacteria"/>
</dbReference>
<dbReference type="OrthoDB" id="900053at2"/>
<feature type="domain" description="SLH" evidence="7">
    <location>
        <begin position="1146"/>
        <end position="1204"/>
    </location>
</feature>
<dbReference type="InterPro" id="IPR001119">
    <property type="entry name" value="SLH_dom"/>
</dbReference>
<dbReference type="eggNOG" id="COG0737">
    <property type="taxonomic scope" value="Bacteria"/>
</dbReference>
<keyword evidence="4 5" id="KW-0720">Serine protease</keyword>
<dbReference type="InterPro" id="IPR036852">
    <property type="entry name" value="Peptidase_S8/S53_dom_sf"/>
</dbReference>
<evidence type="ECO:0000259" key="7">
    <source>
        <dbReference type="PROSITE" id="PS51272"/>
    </source>
</evidence>
<proteinExistence type="inferred from homology"/>
<evidence type="ECO:0000256" key="3">
    <source>
        <dbReference type="ARBA" id="ARBA00022801"/>
    </source>
</evidence>
<keyword evidence="3 5" id="KW-0378">Hydrolase</keyword>
<feature type="region of interest" description="Disordered" evidence="6">
    <location>
        <begin position="258"/>
        <end position="277"/>
    </location>
</feature>
<dbReference type="Gene3D" id="2.60.120.380">
    <property type="match status" value="1"/>
</dbReference>
<dbReference type="InterPro" id="IPR034058">
    <property type="entry name" value="TagA/B/C/D_pept_dom"/>
</dbReference>
<keyword evidence="9" id="KW-1185">Reference proteome</keyword>
<dbReference type="CDD" id="cd04842">
    <property type="entry name" value="Peptidases_S8_Kp43_protease"/>
    <property type="match status" value="1"/>
</dbReference>
<dbReference type="SUPFAM" id="SSF52743">
    <property type="entry name" value="Subtilisin-like"/>
    <property type="match status" value="1"/>
</dbReference>
<dbReference type="PANTHER" id="PTHR43399">
    <property type="entry name" value="SUBTILISIN-RELATED"/>
    <property type="match status" value="1"/>
</dbReference>
<evidence type="ECO:0000313" key="8">
    <source>
        <dbReference type="EMBL" id="ACV64825.1"/>
    </source>
</evidence>
<dbReference type="PANTHER" id="PTHR43399:SF5">
    <property type="entry name" value="PEPTIDASE S8 FAMILY WITH PROTEASE-ASSOCIATED DOMAIN"/>
    <property type="match status" value="1"/>
</dbReference>
<dbReference type="AlphaFoldDB" id="C8VYV4"/>
<feature type="active site" description="Charge relay system" evidence="5">
    <location>
        <position position="83"/>
    </location>
</feature>
<gene>
    <name evidence="8" type="ordered locus">Dtox_4157</name>
</gene>
<dbReference type="Gene3D" id="3.40.50.200">
    <property type="entry name" value="Peptidase S8/S53 domain"/>
    <property type="match status" value="1"/>
</dbReference>
<sequence length="1204" mass="128784">MFLDMFGGMLLNQYIKFSVLLAGLTLFFCQGIVLNPFRCTAEEQISFLNDRARDIAGATAVNTPGFLVPGGLSGEGQIVAIADSGLDKGSLEDIHPDLKSTPGKMPKVVMLKSWAGRDVPDDPIGHGTHMAATLAGTGAASGGKFRGIAPGASLYFQAILNKYGESQPPENLADLFRPAYQAGARIHVDGWGGGSDVYRESSSQVDDFVRSHPDFLVIFGAGNSGPSDRTITAEANSKNALAVGASVLPRPALVPGAGDTSSQAVFSSRGPTGDGRIKPELLAPGSAVISARSSLIEGNLTGFPEYTSMQGTSMASAVAGGSAALLREYMKKYLIIPDPSAALLKAILINGARTAEGGPSKEGFGVLDLSASTIALKDGAFQFTDEIAGVAQEEEKTYTFHVADPSAPVKVTLDWTDPPDTAGSGSTLVNDLDLIVKTPDGKVFYGNHFLGANTPDRLNNVEQVFLPSPEPGEYTVHVVGAAVLKNTGYNSSKPAQDYALVYGQAPVEGVLQKTAGKPVIKKDGKTLSMPQKPLINLIDDGIIAADDAHLFTGAEVLMTEKQVYLVSRVWRANAVKVLNTAEGTVFSEINPDNRLGGFYLAPDGADLLLNDSPSSPDKFPTGVEINAVVNPLDQKIRWARAANSERKGVILEVQDENGLKKISLAGDKTSYQVMPGAVYSYEDDYGKSELADMPFGTGALDELEDVLPGMPVTFRLAPSTRQVQYLAVQRQVILGTVRGITAAGEIKMENGSLLRLFPGAPVNKDKESSDVRSLKQGDHISAVILPDTGEAIGLVAYSKVFYGKVIDCSKKSGKLYLQDDSGSYLSFDLSPQSIIYRWGVRGSAESIDVGLRIRITVDPLQNEVWRLDIADTAFEQGTLAGYNKTDNIITMKESGKYLISDSTRFSKNGYQVTPNDLLTGEKIELEYAAVPQLGNVLLSVSAQNKVPAPLLTTAGLFADNKLKLSGKTDPDTKLYIRNKDGLIRTPVVDDSGRFTFSMPIREKEDQTINLVVLNEKTGGINGSHLTLANLNNNPINAMSWATTEKKTTLMSGTLFDWPLTRSEATVAMSQVFNWSDISSRRLSFSDINHLSLPYRTAIAEASARGIFKGYADGSFHPDGILNRAEAAVILAALIKDLNIKSQPASAGVYSDIGEIPHWSASAVDLTTASGIFHGHADGSFAPDETVTARKFETLLERVIELYIK</sequence>
<dbReference type="HOGENOM" id="CLU_269152_0_0_9"/>
<evidence type="ECO:0000256" key="6">
    <source>
        <dbReference type="SAM" id="MobiDB-lite"/>
    </source>
</evidence>
<dbReference type="PIRSF" id="PIRSF037899">
    <property type="entry name" value="Subtilisin_rel_Moth_2364"/>
    <property type="match status" value="1"/>
</dbReference>
<keyword evidence="2" id="KW-0677">Repeat</keyword>
<dbReference type="Pfam" id="PF00082">
    <property type="entry name" value="Peptidase_S8"/>
    <property type="match status" value="1"/>
</dbReference>
<accession>C8VYV4</accession>
<dbReference type="PRINTS" id="PR00723">
    <property type="entry name" value="SUBTILISIN"/>
</dbReference>
<protein>
    <submittedName>
        <fullName evidence="8">S-layer domain protein</fullName>
    </submittedName>
</protein>
<dbReference type="InterPro" id="IPR008979">
    <property type="entry name" value="Galactose-bd-like_sf"/>
</dbReference>
<feature type="active site" description="Charge relay system" evidence="5">
    <location>
        <position position="313"/>
    </location>
</feature>
<dbReference type="GO" id="GO:0004252">
    <property type="term" value="F:serine-type endopeptidase activity"/>
    <property type="evidence" value="ECO:0007669"/>
    <property type="project" value="UniProtKB-UniRule"/>
</dbReference>
<feature type="domain" description="SLH" evidence="7">
    <location>
        <begin position="1081"/>
        <end position="1144"/>
    </location>
</feature>
<evidence type="ECO:0000256" key="2">
    <source>
        <dbReference type="ARBA" id="ARBA00022737"/>
    </source>
</evidence>
<dbReference type="InterPro" id="IPR017313">
    <property type="entry name" value="Moth2364"/>
</dbReference>
<dbReference type="Pfam" id="PF00395">
    <property type="entry name" value="SLH"/>
    <property type="match status" value="2"/>
</dbReference>
<dbReference type="SUPFAM" id="SSF49785">
    <property type="entry name" value="Galactose-binding domain-like"/>
    <property type="match status" value="1"/>
</dbReference>
<evidence type="ECO:0000256" key="4">
    <source>
        <dbReference type="ARBA" id="ARBA00022825"/>
    </source>
</evidence>
<dbReference type="InterPro" id="IPR000209">
    <property type="entry name" value="Peptidase_S8/S53_dom"/>
</dbReference>
<dbReference type="KEGG" id="dae:Dtox_4157"/>
<dbReference type="STRING" id="485916.Dtox_4157"/>
<feature type="active site" description="Charge relay system" evidence="5">
    <location>
        <position position="126"/>
    </location>
</feature>
<evidence type="ECO:0000256" key="1">
    <source>
        <dbReference type="ARBA" id="ARBA00022670"/>
    </source>
</evidence>
<evidence type="ECO:0000256" key="5">
    <source>
        <dbReference type="PROSITE-ProRule" id="PRU01240"/>
    </source>
</evidence>
<keyword evidence="1 5" id="KW-0645">Protease</keyword>
<dbReference type="EMBL" id="CP001720">
    <property type="protein sequence ID" value="ACV64825.1"/>
    <property type="molecule type" value="Genomic_DNA"/>
</dbReference>
<name>C8VYV4_DESAS</name>
<evidence type="ECO:0000313" key="9">
    <source>
        <dbReference type="Proteomes" id="UP000002217"/>
    </source>
</evidence>
<dbReference type="PROSITE" id="PS51272">
    <property type="entry name" value="SLH"/>
    <property type="match status" value="2"/>
</dbReference>
<reference evidence="8 9" key="1">
    <citation type="journal article" date="2009" name="Stand. Genomic Sci.">
        <title>Complete genome sequence of Desulfotomaculum acetoxidans type strain (5575).</title>
        <authorList>
            <person name="Spring S."/>
            <person name="Lapidus A."/>
            <person name="Schroder M."/>
            <person name="Gleim D."/>
            <person name="Sims D."/>
            <person name="Meincke L."/>
            <person name="Glavina Del Rio T."/>
            <person name="Tice H."/>
            <person name="Copeland A."/>
            <person name="Cheng J.F."/>
            <person name="Lucas S."/>
            <person name="Chen F."/>
            <person name="Nolan M."/>
            <person name="Bruce D."/>
            <person name="Goodwin L."/>
            <person name="Pitluck S."/>
            <person name="Ivanova N."/>
            <person name="Mavromatis K."/>
            <person name="Mikhailova N."/>
            <person name="Pati A."/>
            <person name="Chen A."/>
            <person name="Palaniappan K."/>
            <person name="Land M."/>
            <person name="Hauser L."/>
            <person name="Chang Y.J."/>
            <person name="Jeffries C.D."/>
            <person name="Chain P."/>
            <person name="Saunders E."/>
            <person name="Brettin T."/>
            <person name="Detter J.C."/>
            <person name="Goker M."/>
            <person name="Bristow J."/>
            <person name="Eisen J.A."/>
            <person name="Markowitz V."/>
            <person name="Hugenholtz P."/>
            <person name="Kyrpides N.C."/>
            <person name="Klenk H.P."/>
            <person name="Han C."/>
        </authorList>
    </citation>
    <scope>NUCLEOTIDE SEQUENCE [LARGE SCALE GENOMIC DNA]</scope>
    <source>
        <strain evidence="9">ATCC 49208 / DSM 771 / VKM B-1644</strain>
    </source>
</reference>
<organism evidence="8 9">
    <name type="scientific">Desulfofarcimen acetoxidans (strain ATCC 49208 / DSM 771 / KCTC 5769 / VKM B-1644 / 5575)</name>
    <name type="common">Desulfotomaculum acetoxidans</name>
    <dbReference type="NCBI Taxonomy" id="485916"/>
    <lineage>
        <taxon>Bacteria</taxon>
        <taxon>Bacillati</taxon>
        <taxon>Bacillota</taxon>
        <taxon>Clostridia</taxon>
        <taxon>Eubacteriales</taxon>
        <taxon>Peptococcaceae</taxon>
        <taxon>Desulfofarcimen</taxon>
    </lineage>
</organism>
<comment type="similarity">
    <text evidence="5">Belongs to the peptidase S8 family.</text>
</comment>
<dbReference type="PROSITE" id="PS51892">
    <property type="entry name" value="SUBTILASE"/>
    <property type="match status" value="1"/>
</dbReference>
<dbReference type="InterPro" id="IPR015500">
    <property type="entry name" value="Peptidase_S8_subtilisin-rel"/>
</dbReference>
<dbReference type="Proteomes" id="UP000002217">
    <property type="component" value="Chromosome"/>
</dbReference>